<feature type="non-terminal residue" evidence="1">
    <location>
        <position position="1"/>
    </location>
</feature>
<sequence length="176" mass="20742">NTKYYHLKTINRRRKNKILMIRDREGVWIEDEEHIRNMMRSFYMDLFKARDDLYPLTQTNLSFPRLDQNVILKLGADVTNIEVKQAVFSMSPWKALGPDGFPAGFYQNAWDVVGSSMCDFIKKAWKDPKLLEEINLTDICLIPKVEKPEFVNQFRSISLCNNIYKVMSKVMVNRLK</sequence>
<dbReference type="InterPro" id="IPR052343">
    <property type="entry name" value="Retrotransposon-Effector_Assoc"/>
</dbReference>
<dbReference type="Proteomes" id="UP000265520">
    <property type="component" value="Unassembled WGS sequence"/>
</dbReference>
<accession>A0A392NHF9</accession>
<protein>
    <submittedName>
        <fullName evidence="1">Uncharacterized protein</fullName>
    </submittedName>
</protein>
<comment type="caution">
    <text evidence="1">The sequence shown here is derived from an EMBL/GenBank/DDBJ whole genome shotgun (WGS) entry which is preliminary data.</text>
</comment>
<dbReference type="AlphaFoldDB" id="A0A392NHF9"/>
<evidence type="ECO:0000313" key="2">
    <source>
        <dbReference type="Proteomes" id="UP000265520"/>
    </source>
</evidence>
<evidence type="ECO:0000313" key="1">
    <source>
        <dbReference type="EMBL" id="MCH99260.1"/>
    </source>
</evidence>
<organism evidence="1 2">
    <name type="scientific">Trifolium medium</name>
    <dbReference type="NCBI Taxonomy" id="97028"/>
    <lineage>
        <taxon>Eukaryota</taxon>
        <taxon>Viridiplantae</taxon>
        <taxon>Streptophyta</taxon>
        <taxon>Embryophyta</taxon>
        <taxon>Tracheophyta</taxon>
        <taxon>Spermatophyta</taxon>
        <taxon>Magnoliopsida</taxon>
        <taxon>eudicotyledons</taxon>
        <taxon>Gunneridae</taxon>
        <taxon>Pentapetalae</taxon>
        <taxon>rosids</taxon>
        <taxon>fabids</taxon>
        <taxon>Fabales</taxon>
        <taxon>Fabaceae</taxon>
        <taxon>Papilionoideae</taxon>
        <taxon>50 kb inversion clade</taxon>
        <taxon>NPAAA clade</taxon>
        <taxon>Hologalegina</taxon>
        <taxon>IRL clade</taxon>
        <taxon>Trifolieae</taxon>
        <taxon>Trifolium</taxon>
    </lineage>
</organism>
<proteinExistence type="predicted"/>
<dbReference type="PANTHER" id="PTHR46890">
    <property type="entry name" value="NON-LTR RETROLELEMENT REVERSE TRANSCRIPTASE-LIKE PROTEIN-RELATED"/>
    <property type="match status" value="1"/>
</dbReference>
<dbReference type="EMBL" id="LXQA010039826">
    <property type="protein sequence ID" value="MCH99260.1"/>
    <property type="molecule type" value="Genomic_DNA"/>
</dbReference>
<keyword evidence="2" id="KW-1185">Reference proteome</keyword>
<reference evidence="1 2" key="1">
    <citation type="journal article" date="2018" name="Front. Plant Sci.">
        <title>Red Clover (Trifolium pratense) and Zigzag Clover (T. medium) - A Picture of Genomic Similarities and Differences.</title>
        <authorList>
            <person name="Dluhosova J."/>
            <person name="Istvanek J."/>
            <person name="Nedelnik J."/>
            <person name="Repkova J."/>
        </authorList>
    </citation>
    <scope>NUCLEOTIDE SEQUENCE [LARGE SCALE GENOMIC DNA]</scope>
    <source>
        <strain evidence="2">cv. 10/8</strain>
        <tissue evidence="1">Leaf</tissue>
    </source>
</reference>
<dbReference type="PANTHER" id="PTHR46890:SF48">
    <property type="entry name" value="RNA-DIRECTED DNA POLYMERASE"/>
    <property type="match status" value="1"/>
</dbReference>
<name>A0A392NHF9_9FABA</name>